<reference evidence="2" key="1">
    <citation type="submission" date="2014-09" db="EMBL/GenBank/DDBJ databases">
        <authorList>
            <person name="Magalhaes I.L.F."/>
            <person name="Oliveira U."/>
            <person name="Santos F.R."/>
            <person name="Vidigal T.H.D.A."/>
            <person name="Brescovit A.D."/>
            <person name="Santos A.J."/>
        </authorList>
    </citation>
    <scope>NUCLEOTIDE SEQUENCE</scope>
    <source>
        <tissue evidence="2">Shoot tissue taken approximately 20 cm above the soil surface</tissue>
    </source>
</reference>
<reference evidence="2" key="2">
    <citation type="journal article" date="2015" name="Data Brief">
        <title>Shoot transcriptome of the giant reed, Arundo donax.</title>
        <authorList>
            <person name="Barrero R.A."/>
            <person name="Guerrero F.D."/>
            <person name="Moolhuijzen P."/>
            <person name="Goolsby J.A."/>
            <person name="Tidwell J."/>
            <person name="Bellgard S.E."/>
            <person name="Bellgard M.I."/>
        </authorList>
    </citation>
    <scope>NUCLEOTIDE SEQUENCE</scope>
    <source>
        <tissue evidence="2">Shoot tissue taken approximately 20 cm above the soil surface</tissue>
    </source>
</reference>
<proteinExistence type="predicted"/>
<feature type="region of interest" description="Disordered" evidence="1">
    <location>
        <begin position="1"/>
        <end position="44"/>
    </location>
</feature>
<dbReference type="AlphaFoldDB" id="A0A0A9ALL9"/>
<protein>
    <submittedName>
        <fullName evidence="2">Uncharacterized protein</fullName>
    </submittedName>
</protein>
<organism evidence="2">
    <name type="scientific">Arundo donax</name>
    <name type="common">Giant reed</name>
    <name type="synonym">Donax arundinaceus</name>
    <dbReference type="NCBI Taxonomy" id="35708"/>
    <lineage>
        <taxon>Eukaryota</taxon>
        <taxon>Viridiplantae</taxon>
        <taxon>Streptophyta</taxon>
        <taxon>Embryophyta</taxon>
        <taxon>Tracheophyta</taxon>
        <taxon>Spermatophyta</taxon>
        <taxon>Magnoliopsida</taxon>
        <taxon>Liliopsida</taxon>
        <taxon>Poales</taxon>
        <taxon>Poaceae</taxon>
        <taxon>PACMAD clade</taxon>
        <taxon>Arundinoideae</taxon>
        <taxon>Arundineae</taxon>
        <taxon>Arundo</taxon>
    </lineage>
</organism>
<accession>A0A0A9ALL9</accession>
<dbReference type="EMBL" id="GBRH01249913">
    <property type="protein sequence ID" value="JAD47982.1"/>
    <property type="molecule type" value="Transcribed_RNA"/>
</dbReference>
<evidence type="ECO:0000313" key="2">
    <source>
        <dbReference type="EMBL" id="JAD47982.1"/>
    </source>
</evidence>
<sequence length="44" mass="5056">MRYNSFRDGTTPNDRGHRDKAKYPTRDTPVLEGRLSQVSPTCKC</sequence>
<evidence type="ECO:0000256" key="1">
    <source>
        <dbReference type="SAM" id="MobiDB-lite"/>
    </source>
</evidence>
<feature type="compositionally biased region" description="Basic and acidic residues" evidence="1">
    <location>
        <begin position="14"/>
        <end position="25"/>
    </location>
</feature>
<name>A0A0A9ALL9_ARUDO</name>